<dbReference type="EMBL" id="JARFID010000004">
    <property type="protein sequence ID" value="MDE8693662.1"/>
    <property type="molecule type" value="Genomic_DNA"/>
</dbReference>
<dbReference type="RefSeq" id="WP_149925044.1">
    <property type="nucleotide sequence ID" value="NZ_CP102938.1"/>
</dbReference>
<gene>
    <name evidence="1" type="ORF">PZH42_06055</name>
</gene>
<dbReference type="Proteomes" id="UP001221924">
    <property type="component" value="Unassembled WGS sequence"/>
</dbReference>
<comment type="caution">
    <text evidence="1">The sequence shown here is derived from an EMBL/GenBank/DDBJ whole genome shotgun (WGS) entry which is preliminary data.</text>
</comment>
<dbReference type="SUPFAM" id="SSF52540">
    <property type="entry name" value="P-loop containing nucleoside triphosphate hydrolases"/>
    <property type="match status" value="1"/>
</dbReference>
<dbReference type="AlphaFoldDB" id="A0AAW6M3U8"/>
<dbReference type="InterPro" id="IPR027417">
    <property type="entry name" value="P-loop_NTPase"/>
</dbReference>
<evidence type="ECO:0000313" key="1">
    <source>
        <dbReference type="EMBL" id="MDE8693662.1"/>
    </source>
</evidence>
<dbReference type="Gene3D" id="3.40.50.300">
    <property type="entry name" value="P-loop containing nucleotide triphosphate hydrolases"/>
    <property type="match status" value="1"/>
</dbReference>
<reference evidence="1" key="1">
    <citation type="submission" date="2023-03" db="EMBL/GenBank/DDBJ databases">
        <title>DFI Biobank Strains.</title>
        <authorList>
            <person name="Mostad J."/>
            <person name="Paddock L."/>
            <person name="Medina S."/>
            <person name="Waligurski E."/>
            <person name="Barat B."/>
            <person name="Smith R."/>
            <person name="Burgo V."/>
            <person name="Metcalfe C."/>
            <person name="Woodson C."/>
            <person name="Sundararajan A."/>
            <person name="Ramaswamy R."/>
            <person name="Lin H."/>
            <person name="Pamer E.G."/>
        </authorList>
    </citation>
    <scope>NUCLEOTIDE SEQUENCE</scope>
    <source>
        <strain evidence="1">DFI.9.5</strain>
    </source>
</reference>
<accession>A0AAW6M3U8</accession>
<evidence type="ECO:0000313" key="2">
    <source>
        <dbReference type="Proteomes" id="UP001221924"/>
    </source>
</evidence>
<organism evidence="1 2">
    <name type="scientific">Bacteroides cellulosilyticus</name>
    <dbReference type="NCBI Taxonomy" id="246787"/>
    <lineage>
        <taxon>Bacteria</taxon>
        <taxon>Pseudomonadati</taxon>
        <taxon>Bacteroidota</taxon>
        <taxon>Bacteroidia</taxon>
        <taxon>Bacteroidales</taxon>
        <taxon>Bacteroidaceae</taxon>
        <taxon>Bacteroides</taxon>
    </lineage>
</organism>
<name>A0AAW6M3U8_9BACE</name>
<proteinExistence type="predicted"/>
<protein>
    <submittedName>
        <fullName evidence="1">AAA family ATPase</fullName>
    </submittedName>
</protein>
<sequence>MDRRLILAVAGSGKTTYLINHLNLERNCLIVTYTENNLIHIRKCVIRKFGYVPENITLLSYFQFLLRVCYRPFYKEKVRARGVSWNMPDPKTQKLNRNQLTFYITKNKYLHYNRIAKLCQFKAEYIRERIEKYYDCFMFDEVQDLGGHDFDLIRMIVPQNKDCLFVGDFFQHTFETSLDGNLHKGLYKDLNKYIKEWEITGIAVDTQTLSNSHRCSPTICQYVTENIGINIASYRVDTTNIYYIDNQADADALFSDRTKAKLFLQESNKYNCYGINWGASKGLDDFQDICIVLNASTLKVYLKGSLCDLVPSTRNKLYVACTRSKGNIYFIPHTFTDKYKQR</sequence>